<accession>A0A239Q2E4</accession>
<feature type="chain" id="PRO_5013326117" description="SH3 domain-containing protein" evidence="1">
    <location>
        <begin position="28"/>
        <end position="270"/>
    </location>
</feature>
<protein>
    <recommendedName>
        <fullName evidence="4">SH3 domain-containing protein</fullName>
    </recommendedName>
</protein>
<feature type="signal peptide" evidence="1">
    <location>
        <begin position="1"/>
        <end position="27"/>
    </location>
</feature>
<evidence type="ECO:0000313" key="2">
    <source>
        <dbReference type="EMBL" id="SNT76779.1"/>
    </source>
</evidence>
<reference evidence="2 3" key="1">
    <citation type="submission" date="2017-07" db="EMBL/GenBank/DDBJ databases">
        <authorList>
            <person name="Sun Z.S."/>
            <person name="Albrecht U."/>
            <person name="Echele G."/>
            <person name="Lee C.C."/>
        </authorList>
    </citation>
    <scope>NUCLEOTIDE SEQUENCE [LARGE SCALE GENOMIC DNA]</scope>
    <source>
        <strain evidence="2 3">DSM 14827</strain>
    </source>
</reference>
<dbReference type="EMBL" id="FZQB01000028">
    <property type="protein sequence ID" value="SNT76779.1"/>
    <property type="molecule type" value="Genomic_DNA"/>
</dbReference>
<dbReference type="AlphaFoldDB" id="A0A239Q2E4"/>
<name>A0A239Q2E4_9RHOB</name>
<gene>
    <name evidence="2" type="ORF">SAMN05444959_1287</name>
</gene>
<keyword evidence="3" id="KW-1185">Reference proteome</keyword>
<dbReference type="RefSeq" id="WP_179217809.1">
    <property type="nucleotide sequence ID" value="NZ_FZQB01000028.1"/>
</dbReference>
<organism evidence="2 3">
    <name type="scientific">Paracoccus seriniphilus</name>
    <dbReference type="NCBI Taxonomy" id="184748"/>
    <lineage>
        <taxon>Bacteria</taxon>
        <taxon>Pseudomonadati</taxon>
        <taxon>Pseudomonadota</taxon>
        <taxon>Alphaproteobacteria</taxon>
        <taxon>Rhodobacterales</taxon>
        <taxon>Paracoccaceae</taxon>
        <taxon>Paracoccus</taxon>
    </lineage>
</organism>
<evidence type="ECO:0008006" key="4">
    <source>
        <dbReference type="Google" id="ProtNLM"/>
    </source>
</evidence>
<proteinExistence type="predicted"/>
<sequence length="270" mass="29060">MLGSDLRGRVQVLAALVLPLFVSVAHAEIDGHGPDAWRVTGVAANDVLNARMGPGTSYPVIETFAHDERGLEEITCVPFYSPAHYMAMSEAEIAALPARWCLMRSADMTRAGWVAQRYLTADFGGDGDAAASPVPPAPTAGPQAWTSDALIDHARDLVAALYRHDDPALGRSPLAPDARDAFFSSDFVAALETRPPGADLLTGAQNFEGTVSAPKPDPDQPMFRGMITITVDVVNFGQAHTVVFRLRGDTTRPNAPLRIFRIEHDGWSFP</sequence>
<dbReference type="Proteomes" id="UP000198307">
    <property type="component" value="Unassembled WGS sequence"/>
</dbReference>
<evidence type="ECO:0000313" key="3">
    <source>
        <dbReference type="Proteomes" id="UP000198307"/>
    </source>
</evidence>
<keyword evidence="1" id="KW-0732">Signal</keyword>
<evidence type="ECO:0000256" key="1">
    <source>
        <dbReference type="SAM" id="SignalP"/>
    </source>
</evidence>